<dbReference type="RefSeq" id="XP_008045124.1">
    <property type="nucleotide sequence ID" value="XM_008046933.1"/>
</dbReference>
<gene>
    <name evidence="2" type="ORF">TRAVEDRAFT_94485</name>
</gene>
<feature type="compositionally biased region" description="Low complexity" evidence="1">
    <location>
        <begin position="122"/>
        <end position="142"/>
    </location>
</feature>
<dbReference type="AlphaFoldDB" id="R7S7P0"/>
<dbReference type="OrthoDB" id="2758372at2759"/>
<name>R7S7P0_TRAVS</name>
<reference evidence="3" key="1">
    <citation type="journal article" date="2012" name="Science">
        <title>The Paleozoic origin of enzymatic lignin decomposition reconstructed from 31 fungal genomes.</title>
        <authorList>
            <person name="Floudas D."/>
            <person name="Binder M."/>
            <person name="Riley R."/>
            <person name="Barry K."/>
            <person name="Blanchette R.A."/>
            <person name="Henrissat B."/>
            <person name="Martinez A.T."/>
            <person name="Otillar R."/>
            <person name="Spatafora J.W."/>
            <person name="Yadav J.S."/>
            <person name="Aerts A."/>
            <person name="Benoit I."/>
            <person name="Boyd A."/>
            <person name="Carlson A."/>
            <person name="Copeland A."/>
            <person name="Coutinho P.M."/>
            <person name="de Vries R.P."/>
            <person name="Ferreira P."/>
            <person name="Findley K."/>
            <person name="Foster B."/>
            <person name="Gaskell J."/>
            <person name="Glotzer D."/>
            <person name="Gorecki P."/>
            <person name="Heitman J."/>
            <person name="Hesse C."/>
            <person name="Hori C."/>
            <person name="Igarashi K."/>
            <person name="Jurgens J.A."/>
            <person name="Kallen N."/>
            <person name="Kersten P."/>
            <person name="Kohler A."/>
            <person name="Kuees U."/>
            <person name="Kumar T.K.A."/>
            <person name="Kuo A."/>
            <person name="LaButti K."/>
            <person name="Larrondo L.F."/>
            <person name="Lindquist E."/>
            <person name="Ling A."/>
            <person name="Lombard V."/>
            <person name="Lucas S."/>
            <person name="Lundell T."/>
            <person name="Martin R."/>
            <person name="McLaughlin D.J."/>
            <person name="Morgenstern I."/>
            <person name="Morin E."/>
            <person name="Murat C."/>
            <person name="Nagy L.G."/>
            <person name="Nolan M."/>
            <person name="Ohm R.A."/>
            <person name="Patyshakuliyeva A."/>
            <person name="Rokas A."/>
            <person name="Ruiz-Duenas F.J."/>
            <person name="Sabat G."/>
            <person name="Salamov A."/>
            <person name="Samejima M."/>
            <person name="Schmutz J."/>
            <person name="Slot J.C."/>
            <person name="St John F."/>
            <person name="Stenlid J."/>
            <person name="Sun H."/>
            <person name="Sun S."/>
            <person name="Syed K."/>
            <person name="Tsang A."/>
            <person name="Wiebenga A."/>
            <person name="Young D."/>
            <person name="Pisabarro A."/>
            <person name="Eastwood D.C."/>
            <person name="Martin F."/>
            <person name="Cullen D."/>
            <person name="Grigoriev I.V."/>
            <person name="Hibbett D.S."/>
        </authorList>
    </citation>
    <scope>NUCLEOTIDE SEQUENCE [LARGE SCALE GENOMIC DNA]</scope>
    <source>
        <strain evidence="3">FP-101664</strain>
    </source>
</reference>
<dbReference type="PANTHER" id="PTHR37487:SF2">
    <property type="entry name" value="EXPRESSED PROTEIN"/>
    <property type="match status" value="1"/>
</dbReference>
<dbReference type="OMA" id="LINITWH"/>
<evidence type="ECO:0000313" key="2">
    <source>
        <dbReference type="EMBL" id="EIW52021.1"/>
    </source>
</evidence>
<dbReference type="GeneID" id="19420816"/>
<dbReference type="KEGG" id="tvs:TRAVEDRAFT_94485"/>
<dbReference type="PANTHER" id="PTHR37487">
    <property type="entry name" value="CHROMOSOME 1, WHOLE GENOME SHOTGUN SEQUENCE"/>
    <property type="match status" value="1"/>
</dbReference>
<feature type="non-terminal residue" evidence="2">
    <location>
        <position position="142"/>
    </location>
</feature>
<proteinExistence type="predicted"/>
<feature type="compositionally biased region" description="Pro residues" evidence="1">
    <location>
        <begin position="109"/>
        <end position="121"/>
    </location>
</feature>
<feature type="region of interest" description="Disordered" evidence="1">
    <location>
        <begin position="74"/>
        <end position="142"/>
    </location>
</feature>
<keyword evidence="3" id="KW-1185">Reference proteome</keyword>
<protein>
    <recommendedName>
        <fullName evidence="4">REJ domain-containing protein</fullName>
    </recommendedName>
</protein>
<organism evidence="2 3">
    <name type="scientific">Trametes versicolor (strain FP-101664)</name>
    <name type="common">White-rot fungus</name>
    <name type="synonym">Coriolus versicolor</name>
    <dbReference type="NCBI Taxonomy" id="717944"/>
    <lineage>
        <taxon>Eukaryota</taxon>
        <taxon>Fungi</taxon>
        <taxon>Dikarya</taxon>
        <taxon>Basidiomycota</taxon>
        <taxon>Agaricomycotina</taxon>
        <taxon>Agaricomycetes</taxon>
        <taxon>Polyporales</taxon>
        <taxon>Polyporaceae</taxon>
        <taxon>Trametes</taxon>
    </lineage>
</organism>
<dbReference type="EMBL" id="JH711797">
    <property type="protein sequence ID" value="EIW52021.1"/>
    <property type="molecule type" value="Genomic_DNA"/>
</dbReference>
<sequence length="142" mass="14324">TLNVPAPQNPTECVPYLITWSGGTPPYTLSIVSPRAPPDSVFSNLDVTSFTWAANIPASFSVAFKVVEATGSSVTTSAVTMHKGDDESCLDSSAGSASQPSDPSTSSSAPPPSPSPSPSPTSPSTTTTSTTSTDSPSPTSQS</sequence>
<evidence type="ECO:0000256" key="1">
    <source>
        <dbReference type="SAM" id="MobiDB-lite"/>
    </source>
</evidence>
<accession>R7S7P0</accession>
<dbReference type="Proteomes" id="UP000054317">
    <property type="component" value="Unassembled WGS sequence"/>
</dbReference>
<evidence type="ECO:0000313" key="3">
    <source>
        <dbReference type="Proteomes" id="UP000054317"/>
    </source>
</evidence>
<feature type="non-terminal residue" evidence="2">
    <location>
        <position position="1"/>
    </location>
</feature>
<feature type="compositionally biased region" description="Low complexity" evidence="1">
    <location>
        <begin position="96"/>
        <end position="108"/>
    </location>
</feature>
<evidence type="ECO:0008006" key="4">
    <source>
        <dbReference type="Google" id="ProtNLM"/>
    </source>
</evidence>